<name>A0A1V6R7H9_9EURO</name>
<comment type="caution">
    <text evidence="6">The sequence shown here is derived from an EMBL/GenBank/DDBJ whole genome shotgun (WGS) entry which is preliminary data.</text>
</comment>
<evidence type="ECO:0000256" key="2">
    <source>
        <dbReference type="ARBA" id="ARBA00023026"/>
    </source>
</evidence>
<dbReference type="InterPro" id="IPR052210">
    <property type="entry name" value="LysM1-like"/>
</dbReference>
<dbReference type="EMBL" id="MDYO01000013">
    <property type="protein sequence ID" value="OQD97136.1"/>
    <property type="molecule type" value="Genomic_DNA"/>
</dbReference>
<feature type="compositionally biased region" description="Low complexity" evidence="3">
    <location>
        <begin position="527"/>
        <end position="556"/>
    </location>
</feature>
<evidence type="ECO:0000256" key="4">
    <source>
        <dbReference type="SAM" id="SignalP"/>
    </source>
</evidence>
<dbReference type="Proteomes" id="UP000191612">
    <property type="component" value="Unassembled WGS sequence"/>
</dbReference>
<dbReference type="PROSITE" id="PS51782">
    <property type="entry name" value="LYSM"/>
    <property type="match status" value="3"/>
</dbReference>
<gene>
    <name evidence="6" type="ORF">PENSOL_c013G04724</name>
</gene>
<feature type="domain" description="LysM" evidence="5">
    <location>
        <begin position="227"/>
        <end position="272"/>
    </location>
</feature>
<evidence type="ECO:0000256" key="1">
    <source>
        <dbReference type="ARBA" id="ARBA00022669"/>
    </source>
</evidence>
<reference evidence="7" key="1">
    <citation type="journal article" date="2017" name="Nat. Microbiol.">
        <title>Global analysis of biosynthetic gene clusters reveals vast potential of secondary metabolite production in Penicillium species.</title>
        <authorList>
            <person name="Nielsen J.C."/>
            <person name="Grijseels S."/>
            <person name="Prigent S."/>
            <person name="Ji B."/>
            <person name="Dainat J."/>
            <person name="Nielsen K.F."/>
            <person name="Frisvad J.C."/>
            <person name="Workman M."/>
            <person name="Nielsen J."/>
        </authorList>
    </citation>
    <scope>NUCLEOTIDE SEQUENCE [LARGE SCALE GENOMIC DNA]</scope>
    <source>
        <strain evidence="7">IBT 29525</strain>
    </source>
</reference>
<dbReference type="PANTHER" id="PTHR34997:SF1">
    <property type="entry name" value="PEPTIDOGLYCAN-BINDING LYSIN DOMAIN"/>
    <property type="match status" value="1"/>
</dbReference>
<feature type="chain" id="PRO_5013048364" description="LysM domain-containing protein" evidence="4">
    <location>
        <begin position="22"/>
        <end position="564"/>
    </location>
</feature>
<dbReference type="SMART" id="SM00257">
    <property type="entry name" value="LysM"/>
    <property type="match status" value="3"/>
</dbReference>
<evidence type="ECO:0000259" key="5">
    <source>
        <dbReference type="PROSITE" id="PS51782"/>
    </source>
</evidence>
<dbReference type="STRING" id="60172.A0A1V6R7H9"/>
<keyword evidence="7" id="KW-1185">Reference proteome</keyword>
<dbReference type="GO" id="GO:0008061">
    <property type="term" value="F:chitin binding"/>
    <property type="evidence" value="ECO:0007669"/>
    <property type="project" value="UniProtKB-KW"/>
</dbReference>
<organism evidence="6 7">
    <name type="scientific">Penicillium solitum</name>
    <dbReference type="NCBI Taxonomy" id="60172"/>
    <lineage>
        <taxon>Eukaryota</taxon>
        <taxon>Fungi</taxon>
        <taxon>Dikarya</taxon>
        <taxon>Ascomycota</taxon>
        <taxon>Pezizomycotina</taxon>
        <taxon>Eurotiomycetes</taxon>
        <taxon>Eurotiomycetidae</taxon>
        <taxon>Eurotiales</taxon>
        <taxon>Aspergillaceae</taxon>
        <taxon>Penicillium</taxon>
    </lineage>
</organism>
<dbReference type="SUPFAM" id="SSF54106">
    <property type="entry name" value="LysM domain"/>
    <property type="match status" value="1"/>
</dbReference>
<keyword evidence="4" id="KW-0732">Signal</keyword>
<proteinExistence type="predicted"/>
<accession>A0A1V6R7H9</accession>
<dbReference type="Gene3D" id="3.10.350.10">
    <property type="entry name" value="LysM domain"/>
    <property type="match status" value="3"/>
</dbReference>
<sequence>MAHGMILCTLLFTATWSLALAYSNNTFQIYNSDSLSNVSASDSCISALKENVTCYVDLGDAVTRTTTWSSNALDLMCADSCKKSLDDYVSNVDISCGTTSTYNISGTEQAASLAGQKMQWKQSTTCLEDPSTGDYCNLVLQRAASNGSKSLACADCNLKYLTALANSQWGQKMISPSMVQSRISKCSASASYTITPTSSSATVTTSGTSTTAPTSNARCNVTDPDTRTYRVQQNQTCVDISGMNNVSTPALQNMNALGASCGYLQVNQTLCLPSECATLRVGGNDTCSSILASLDHKISTVTFRSWNPNLNFDCSNIGPFVGKDLCVSPPGSLSIPDSFPLAPATTKAPVPTDAVTSSNTKCGHWYKIQSDDHCDDVEEKFDLSAKDFYFLNPQLNNTCEQLWVNNSYCVQPVGNLASYSGYNKKHYTTLKNTINLSATQTANRTTSHFFYSYPPMTTTTASYNATLDELRANYTLCTSALSYYNVTGSDVGDSNDPDWTSEYQRVCLLNPNSAIPTAPFNTSIPFTTAESTSGTKSSGSPSSAGKATAGATSTTPQAPQKTTT</sequence>
<dbReference type="InterPro" id="IPR018392">
    <property type="entry name" value="LysM"/>
</dbReference>
<keyword evidence="2" id="KW-0843">Virulence</keyword>
<dbReference type="Pfam" id="PF01476">
    <property type="entry name" value="LysM"/>
    <property type="match status" value="2"/>
</dbReference>
<feature type="domain" description="LysM" evidence="5">
    <location>
        <begin position="364"/>
        <end position="410"/>
    </location>
</feature>
<feature type="signal peptide" evidence="4">
    <location>
        <begin position="1"/>
        <end position="21"/>
    </location>
</feature>
<feature type="region of interest" description="Disordered" evidence="3">
    <location>
        <begin position="525"/>
        <end position="564"/>
    </location>
</feature>
<dbReference type="PANTHER" id="PTHR34997">
    <property type="entry name" value="AM15"/>
    <property type="match status" value="1"/>
</dbReference>
<dbReference type="AlphaFoldDB" id="A0A1V6R7H9"/>
<protein>
    <recommendedName>
        <fullName evidence="5">LysM domain-containing protein</fullName>
    </recommendedName>
</protein>
<evidence type="ECO:0000313" key="7">
    <source>
        <dbReference type="Proteomes" id="UP000191612"/>
    </source>
</evidence>
<feature type="domain" description="LysM" evidence="5">
    <location>
        <begin position="277"/>
        <end position="327"/>
    </location>
</feature>
<dbReference type="InterPro" id="IPR036779">
    <property type="entry name" value="LysM_dom_sf"/>
</dbReference>
<evidence type="ECO:0000313" key="6">
    <source>
        <dbReference type="EMBL" id="OQD97136.1"/>
    </source>
</evidence>
<keyword evidence="1" id="KW-0147">Chitin-binding</keyword>
<evidence type="ECO:0000256" key="3">
    <source>
        <dbReference type="SAM" id="MobiDB-lite"/>
    </source>
</evidence>